<evidence type="ECO:0000256" key="1">
    <source>
        <dbReference type="ARBA" id="ARBA00000185"/>
    </source>
</evidence>
<dbReference type="GO" id="GO:0003677">
    <property type="term" value="F:DNA binding"/>
    <property type="evidence" value="ECO:0007669"/>
    <property type="project" value="UniProtKB-KW"/>
</dbReference>
<evidence type="ECO:0000256" key="2">
    <source>
        <dbReference type="ARBA" id="ARBA00001946"/>
    </source>
</evidence>
<dbReference type="PRINTS" id="PR01158">
    <property type="entry name" value="TOPISMRASEII"/>
</dbReference>
<dbReference type="SMART" id="SM00434">
    <property type="entry name" value="TOP4c"/>
    <property type="match status" value="1"/>
</dbReference>
<evidence type="ECO:0000256" key="8">
    <source>
        <dbReference type="ARBA" id="ARBA00023125"/>
    </source>
</evidence>
<comment type="cofactor">
    <cofactor evidence="2">
        <name>Mg(2+)</name>
        <dbReference type="ChEBI" id="CHEBI:18420"/>
    </cofactor>
</comment>
<dbReference type="GO" id="GO:0005524">
    <property type="term" value="F:ATP binding"/>
    <property type="evidence" value="ECO:0007669"/>
    <property type="project" value="UniProtKB-KW"/>
</dbReference>
<reference evidence="11" key="1">
    <citation type="journal article" date="2015" name="Nature">
        <title>Complex archaea that bridge the gap between prokaryotes and eukaryotes.</title>
        <authorList>
            <person name="Spang A."/>
            <person name="Saw J.H."/>
            <person name="Jorgensen S.L."/>
            <person name="Zaremba-Niedzwiedzka K."/>
            <person name="Martijn J."/>
            <person name="Lind A.E."/>
            <person name="van Eijk R."/>
            <person name="Schleper C."/>
            <person name="Guy L."/>
            <person name="Ettema T.J."/>
        </authorList>
    </citation>
    <scope>NUCLEOTIDE SEQUENCE</scope>
</reference>
<comment type="similarity">
    <text evidence="3">Belongs to the type II topoisomerase family.</text>
</comment>
<dbReference type="GO" id="GO:0000819">
    <property type="term" value="P:sister chromatid segregation"/>
    <property type="evidence" value="ECO:0007669"/>
    <property type="project" value="TreeGrafter"/>
</dbReference>
<keyword evidence="5" id="KW-0547">Nucleotide-binding</keyword>
<evidence type="ECO:0000313" key="11">
    <source>
        <dbReference type="EMBL" id="KKN25221.1"/>
    </source>
</evidence>
<dbReference type="EC" id="5.6.2.2" evidence="4"/>
<dbReference type="Gene3D" id="3.90.199.10">
    <property type="entry name" value="Topoisomerase II, domain 5"/>
    <property type="match status" value="1"/>
</dbReference>
<gene>
    <name evidence="11" type="ORF">LCGC14_0887020</name>
</gene>
<protein>
    <recommendedName>
        <fullName evidence="4">DNA topoisomerase (ATP-hydrolyzing)</fullName>
        <ecNumber evidence="4">5.6.2.2</ecNumber>
    </recommendedName>
</protein>
<feature type="domain" description="Topo IIA-type catalytic" evidence="10">
    <location>
        <begin position="25"/>
        <end position="450"/>
    </location>
</feature>
<dbReference type="Pfam" id="PF00521">
    <property type="entry name" value="DNA_topoisoIV"/>
    <property type="match status" value="1"/>
</dbReference>
<comment type="catalytic activity">
    <reaction evidence="1">
        <text>ATP-dependent breakage, passage and rejoining of double-stranded DNA.</text>
        <dbReference type="EC" id="5.6.2.2"/>
    </reaction>
</comment>
<keyword evidence="7" id="KW-0799">Topoisomerase</keyword>
<accession>A0A0F9RJR0</accession>
<dbReference type="InterPro" id="IPR013758">
    <property type="entry name" value="Topo_IIA_A/C_ab"/>
</dbReference>
<dbReference type="EMBL" id="LAZR01002820">
    <property type="protein sequence ID" value="KKN25221.1"/>
    <property type="molecule type" value="Genomic_DNA"/>
</dbReference>
<evidence type="ECO:0000256" key="6">
    <source>
        <dbReference type="ARBA" id="ARBA00022840"/>
    </source>
</evidence>
<evidence type="ECO:0000256" key="5">
    <source>
        <dbReference type="ARBA" id="ARBA00022741"/>
    </source>
</evidence>
<comment type="caution">
    <text evidence="11">The sequence shown here is derived from an EMBL/GenBank/DDBJ whole genome shotgun (WGS) entry which is preliminary data.</text>
</comment>
<proteinExistence type="inferred from homology"/>
<keyword evidence="6" id="KW-0067">ATP-binding</keyword>
<keyword evidence="9" id="KW-0413">Isomerase</keyword>
<dbReference type="InterPro" id="IPR050634">
    <property type="entry name" value="DNA_Topoisomerase_II"/>
</dbReference>
<dbReference type="GO" id="GO:0005634">
    <property type="term" value="C:nucleus"/>
    <property type="evidence" value="ECO:0007669"/>
    <property type="project" value="TreeGrafter"/>
</dbReference>
<dbReference type="GO" id="GO:0006265">
    <property type="term" value="P:DNA topological change"/>
    <property type="evidence" value="ECO:0007669"/>
    <property type="project" value="InterPro"/>
</dbReference>
<dbReference type="InterPro" id="IPR013757">
    <property type="entry name" value="Topo_IIA_A_a_sf"/>
</dbReference>
<dbReference type="InterPro" id="IPR001154">
    <property type="entry name" value="TopoII_euk"/>
</dbReference>
<evidence type="ECO:0000256" key="7">
    <source>
        <dbReference type="ARBA" id="ARBA00023029"/>
    </source>
</evidence>
<sequence>MKKASDYILETSKDYSLYVCEHRSIPKASDGLKDGQRKALWLLRHKQKEIKTVSLGGEMISSGLYLHGDQSANGTISLLAAPYTNNIPYIEGIGTFGTRVAPVEGIGAPRYTYVGKSKITEKLVYPDLSIVPVKDNYDGSTKEPVTFLPVIPIILLNGISGIAVGWSTVILPRNIRDIINATVAAIDGKKIKKLIPSYSFLDVDVEHLGGNSWVFIGKIELIDRSKLKVKELPPDLTLDRFKNRLVQMEEDGKIRDFIDRSTNKIDIEVKFKRGTIEGWTEDDAIDFFKLRTKKTERIVVIDWSGTAIRQYETAEELVKDFVDWRFGYYVLRYQKLYDDTNYELRYWQGVKECFDKDLPSMLINIKNKKAVEGKVEKITLKFKLDEKQIDRIVNFPTYQWSKESYLQCKEKIKELRAAKKEYNILLKDHNKIWKIFRNEVVSLRNERFVK</sequence>
<evidence type="ECO:0000259" key="10">
    <source>
        <dbReference type="PROSITE" id="PS52040"/>
    </source>
</evidence>
<name>A0A0F9RJR0_9ZZZZ</name>
<dbReference type="InterPro" id="IPR013760">
    <property type="entry name" value="Topo_IIA-like_dom_sf"/>
</dbReference>
<dbReference type="PROSITE" id="PS52040">
    <property type="entry name" value="TOPO_IIA"/>
    <property type="match status" value="1"/>
</dbReference>
<dbReference type="Gene3D" id="1.10.268.10">
    <property type="entry name" value="Topoisomerase, domain 3"/>
    <property type="match status" value="1"/>
</dbReference>
<dbReference type="GO" id="GO:0003918">
    <property type="term" value="F:DNA topoisomerase type II (double strand cut, ATP-hydrolyzing) activity"/>
    <property type="evidence" value="ECO:0007669"/>
    <property type="project" value="UniProtKB-EC"/>
</dbReference>
<dbReference type="AlphaFoldDB" id="A0A0F9RJR0"/>
<evidence type="ECO:0000256" key="4">
    <source>
        <dbReference type="ARBA" id="ARBA00012895"/>
    </source>
</evidence>
<dbReference type="PANTHER" id="PTHR10169">
    <property type="entry name" value="DNA TOPOISOMERASE/GYRASE"/>
    <property type="match status" value="1"/>
</dbReference>
<dbReference type="PANTHER" id="PTHR10169:SF38">
    <property type="entry name" value="DNA TOPOISOMERASE 2"/>
    <property type="match status" value="1"/>
</dbReference>
<organism evidence="11">
    <name type="scientific">marine sediment metagenome</name>
    <dbReference type="NCBI Taxonomy" id="412755"/>
    <lineage>
        <taxon>unclassified sequences</taxon>
        <taxon>metagenomes</taxon>
        <taxon>ecological metagenomes</taxon>
    </lineage>
</organism>
<keyword evidence="8" id="KW-0238">DNA-binding</keyword>
<dbReference type="GO" id="GO:0000712">
    <property type="term" value="P:resolution of meiotic recombination intermediates"/>
    <property type="evidence" value="ECO:0007669"/>
    <property type="project" value="TreeGrafter"/>
</dbReference>
<evidence type="ECO:0000256" key="3">
    <source>
        <dbReference type="ARBA" id="ARBA00011080"/>
    </source>
</evidence>
<evidence type="ECO:0000256" key="9">
    <source>
        <dbReference type="ARBA" id="ARBA00023235"/>
    </source>
</evidence>
<dbReference type="SUPFAM" id="SSF56719">
    <property type="entry name" value="Type II DNA topoisomerase"/>
    <property type="match status" value="1"/>
</dbReference>
<dbReference type="InterPro" id="IPR002205">
    <property type="entry name" value="Topo_IIA_dom_A"/>
</dbReference>
<dbReference type="Gene3D" id="3.30.1360.40">
    <property type="match status" value="1"/>
</dbReference>